<evidence type="ECO:0000256" key="2">
    <source>
        <dbReference type="ARBA" id="ARBA00022679"/>
    </source>
</evidence>
<keyword evidence="3" id="KW-0687">Ribonucleoprotein</keyword>
<dbReference type="Gene3D" id="3.40.50.150">
    <property type="entry name" value="Vaccinia Virus protein VP39"/>
    <property type="match status" value="1"/>
</dbReference>
<dbReference type="NCBIfam" id="NF001785">
    <property type="entry name" value="PRK00517.2-2"/>
    <property type="match status" value="1"/>
</dbReference>
<keyword evidence="1 3" id="KW-0489">Methyltransferase</keyword>
<dbReference type="EMBL" id="DXGG01000192">
    <property type="protein sequence ID" value="HIW87830.1"/>
    <property type="molecule type" value="Genomic_DNA"/>
</dbReference>
<sequence length="287" mass="32130">MNYVRLDVRLMLQGRWDDSCAWVADLLKDALISMGFDAFADTPQGFEAYCPDVLFSMEKVKAAYDEALGFVDGLQVVYGTETIEQRDWNAEWEKNYPSVVFDGFCVVRPPFNPKVEGVRYDVVIEPKMSFGTAHHQTTSLIIDFLSVEDMKGKRVMDMGCGTGVLAIISSMMGALYCEAVDNDTWAAENAAENVKRNGVDVKVRLGDSSLLQKEILFDVFIANINRNILLDNVEIYSANMAEGGVLFLSGFYTEDVDVLKSKCETLGLTLSEVRTKDNWAAMRLVKR</sequence>
<reference evidence="3" key="2">
    <citation type="submission" date="2021-04" db="EMBL/GenBank/DDBJ databases">
        <authorList>
            <person name="Gilroy R."/>
        </authorList>
    </citation>
    <scope>NUCLEOTIDE SEQUENCE</scope>
    <source>
        <strain evidence="3">Gambia16-930</strain>
    </source>
</reference>
<keyword evidence="2" id="KW-0808">Transferase</keyword>
<dbReference type="Proteomes" id="UP000824267">
    <property type="component" value="Unassembled WGS sequence"/>
</dbReference>
<dbReference type="AlphaFoldDB" id="A0A9D1RI23"/>
<evidence type="ECO:0000256" key="1">
    <source>
        <dbReference type="ARBA" id="ARBA00022603"/>
    </source>
</evidence>
<dbReference type="GO" id="GO:0008276">
    <property type="term" value="F:protein methyltransferase activity"/>
    <property type="evidence" value="ECO:0007669"/>
    <property type="project" value="TreeGrafter"/>
</dbReference>
<dbReference type="InterPro" id="IPR050078">
    <property type="entry name" value="Ribosomal_L11_MeTrfase_PrmA"/>
</dbReference>
<accession>A0A9D1RI23</accession>
<evidence type="ECO:0000313" key="4">
    <source>
        <dbReference type="Proteomes" id="UP000824267"/>
    </source>
</evidence>
<dbReference type="PANTHER" id="PTHR43648">
    <property type="entry name" value="ELECTRON TRANSFER FLAVOPROTEIN BETA SUBUNIT LYSINE METHYLTRANSFERASE"/>
    <property type="match status" value="1"/>
</dbReference>
<comment type="caution">
    <text evidence="3">The sequence shown here is derived from an EMBL/GenBank/DDBJ whole genome shotgun (WGS) entry which is preliminary data.</text>
</comment>
<keyword evidence="3" id="KW-0689">Ribosomal protein</keyword>
<reference evidence="3" key="1">
    <citation type="journal article" date="2021" name="PeerJ">
        <title>Extensive microbial diversity within the chicken gut microbiome revealed by metagenomics and culture.</title>
        <authorList>
            <person name="Gilroy R."/>
            <person name="Ravi A."/>
            <person name="Getino M."/>
            <person name="Pursley I."/>
            <person name="Horton D.L."/>
            <person name="Alikhan N.F."/>
            <person name="Baker D."/>
            <person name="Gharbi K."/>
            <person name="Hall N."/>
            <person name="Watson M."/>
            <person name="Adriaenssens E.M."/>
            <person name="Foster-Nyarko E."/>
            <person name="Jarju S."/>
            <person name="Secka A."/>
            <person name="Antonio M."/>
            <person name="Oren A."/>
            <person name="Chaudhuri R.R."/>
            <person name="La Ragione R."/>
            <person name="Hildebrand F."/>
            <person name="Pallen M.J."/>
        </authorList>
    </citation>
    <scope>NUCLEOTIDE SEQUENCE</scope>
    <source>
        <strain evidence="3">Gambia16-930</strain>
    </source>
</reference>
<dbReference type="GO" id="GO:0005840">
    <property type="term" value="C:ribosome"/>
    <property type="evidence" value="ECO:0007669"/>
    <property type="project" value="UniProtKB-KW"/>
</dbReference>
<protein>
    <submittedName>
        <fullName evidence="3">50S ribosomal protein L11 methyltransferase</fullName>
    </submittedName>
</protein>
<dbReference type="GO" id="GO:0032259">
    <property type="term" value="P:methylation"/>
    <property type="evidence" value="ECO:0007669"/>
    <property type="project" value="UniProtKB-KW"/>
</dbReference>
<gene>
    <name evidence="3" type="primary">prmA</name>
    <name evidence="3" type="ORF">IAC47_06115</name>
</gene>
<evidence type="ECO:0000313" key="3">
    <source>
        <dbReference type="EMBL" id="HIW87830.1"/>
    </source>
</evidence>
<organism evidence="3 4">
    <name type="scientific">Candidatus Onthomorpha intestinigallinarum</name>
    <dbReference type="NCBI Taxonomy" id="2840880"/>
    <lineage>
        <taxon>Bacteria</taxon>
        <taxon>Pseudomonadati</taxon>
        <taxon>Bacteroidota</taxon>
        <taxon>Bacteroidia</taxon>
        <taxon>Bacteroidales</taxon>
        <taxon>Candidatus Onthomorpha</taxon>
    </lineage>
</organism>
<dbReference type="SUPFAM" id="SSF53335">
    <property type="entry name" value="S-adenosyl-L-methionine-dependent methyltransferases"/>
    <property type="match status" value="1"/>
</dbReference>
<dbReference type="PANTHER" id="PTHR43648:SF1">
    <property type="entry name" value="ELECTRON TRANSFER FLAVOPROTEIN BETA SUBUNIT LYSINE METHYLTRANSFERASE"/>
    <property type="match status" value="1"/>
</dbReference>
<dbReference type="InterPro" id="IPR029063">
    <property type="entry name" value="SAM-dependent_MTases_sf"/>
</dbReference>
<proteinExistence type="predicted"/>
<dbReference type="Pfam" id="PF06325">
    <property type="entry name" value="PrmA"/>
    <property type="match status" value="1"/>
</dbReference>
<name>A0A9D1RI23_9BACT</name>